<protein>
    <submittedName>
        <fullName evidence="1">Uncharacterized protein</fullName>
    </submittedName>
</protein>
<dbReference type="Proteomes" id="UP000290289">
    <property type="component" value="Chromosome 2"/>
</dbReference>
<keyword evidence="2" id="KW-1185">Reference proteome</keyword>
<evidence type="ECO:0000313" key="1">
    <source>
        <dbReference type="EMBL" id="RXI07239.1"/>
    </source>
</evidence>
<evidence type="ECO:0000313" key="2">
    <source>
        <dbReference type="Proteomes" id="UP000290289"/>
    </source>
</evidence>
<reference evidence="1 2" key="1">
    <citation type="submission" date="2018-10" db="EMBL/GenBank/DDBJ databases">
        <title>A high-quality apple genome assembly.</title>
        <authorList>
            <person name="Hu J."/>
        </authorList>
    </citation>
    <scope>NUCLEOTIDE SEQUENCE [LARGE SCALE GENOMIC DNA]</scope>
    <source>
        <strain evidence="2">cv. HFTH1</strain>
        <tissue evidence="1">Young leaf</tissue>
    </source>
</reference>
<dbReference type="AlphaFoldDB" id="A0A498KGD5"/>
<proteinExistence type="predicted"/>
<name>A0A498KGD5_MALDO</name>
<accession>A0A498KGD5</accession>
<dbReference type="EMBL" id="RDQH01000328">
    <property type="protein sequence ID" value="RXI07239.1"/>
    <property type="molecule type" value="Genomic_DNA"/>
</dbReference>
<gene>
    <name evidence="1" type="ORF">DVH24_026375</name>
</gene>
<sequence>MVTPFSSTRIHISPTAIIRKRLGCTKLLDASLDALYWALEKVGHKMKHVGLHKEKENSLQILRMLRHIIPI</sequence>
<organism evidence="1 2">
    <name type="scientific">Malus domestica</name>
    <name type="common">Apple</name>
    <name type="synonym">Pyrus malus</name>
    <dbReference type="NCBI Taxonomy" id="3750"/>
    <lineage>
        <taxon>Eukaryota</taxon>
        <taxon>Viridiplantae</taxon>
        <taxon>Streptophyta</taxon>
        <taxon>Embryophyta</taxon>
        <taxon>Tracheophyta</taxon>
        <taxon>Spermatophyta</taxon>
        <taxon>Magnoliopsida</taxon>
        <taxon>eudicotyledons</taxon>
        <taxon>Gunneridae</taxon>
        <taxon>Pentapetalae</taxon>
        <taxon>rosids</taxon>
        <taxon>fabids</taxon>
        <taxon>Rosales</taxon>
        <taxon>Rosaceae</taxon>
        <taxon>Amygdaloideae</taxon>
        <taxon>Maleae</taxon>
        <taxon>Malus</taxon>
    </lineage>
</organism>
<comment type="caution">
    <text evidence="1">The sequence shown here is derived from an EMBL/GenBank/DDBJ whole genome shotgun (WGS) entry which is preliminary data.</text>
</comment>